<feature type="active site" evidence="5">
    <location>
        <position position="213"/>
    </location>
</feature>
<dbReference type="GO" id="GO:0006633">
    <property type="term" value="P:fatty acid biosynthetic process"/>
    <property type="evidence" value="ECO:0007669"/>
    <property type="project" value="TreeGrafter"/>
</dbReference>
<dbReference type="InterPro" id="IPR016036">
    <property type="entry name" value="Malonyl_transacylase_ACP-bd"/>
</dbReference>
<comment type="catalytic activity">
    <reaction evidence="3 4">
        <text>holo-[ACP] + malonyl-CoA = malonyl-[ACP] + CoA</text>
        <dbReference type="Rhea" id="RHEA:41792"/>
        <dbReference type="Rhea" id="RHEA-COMP:9623"/>
        <dbReference type="Rhea" id="RHEA-COMP:9685"/>
        <dbReference type="ChEBI" id="CHEBI:57287"/>
        <dbReference type="ChEBI" id="CHEBI:57384"/>
        <dbReference type="ChEBI" id="CHEBI:64479"/>
        <dbReference type="ChEBI" id="CHEBI:78449"/>
        <dbReference type="EC" id="2.3.1.39"/>
    </reaction>
</comment>
<organism evidence="7 8">
    <name type="scientific">Candidatus Acidulodesulfobacterium acidiphilum</name>
    <dbReference type="NCBI Taxonomy" id="2597224"/>
    <lineage>
        <taxon>Bacteria</taxon>
        <taxon>Deltaproteobacteria</taxon>
        <taxon>Candidatus Acidulodesulfobacterales</taxon>
        <taxon>Candidatus Acidulodesulfobacterium</taxon>
    </lineage>
</organism>
<dbReference type="SUPFAM" id="SSF52151">
    <property type="entry name" value="FabD/lysophospholipase-like"/>
    <property type="match status" value="1"/>
</dbReference>
<dbReference type="InterPro" id="IPR004410">
    <property type="entry name" value="Malonyl_CoA-ACP_transAc_FabD"/>
</dbReference>
<dbReference type="EC" id="2.3.1.39" evidence="4"/>
<dbReference type="Gene3D" id="3.30.70.250">
    <property type="entry name" value="Malonyl-CoA ACP transacylase, ACP-binding"/>
    <property type="match status" value="1"/>
</dbReference>
<dbReference type="Gene3D" id="3.40.366.10">
    <property type="entry name" value="Malonyl-Coenzyme A Acyl Carrier Protein, domain 2"/>
    <property type="match status" value="1"/>
</dbReference>
<evidence type="ECO:0000256" key="2">
    <source>
        <dbReference type="ARBA" id="ARBA00023315"/>
    </source>
</evidence>
<dbReference type="PANTHER" id="PTHR42681">
    <property type="entry name" value="MALONYL-COA-ACYL CARRIER PROTEIN TRANSACYLASE, MITOCHONDRIAL"/>
    <property type="match status" value="1"/>
</dbReference>
<feature type="domain" description="Malonyl-CoA:ACP transacylase (MAT)" evidence="6">
    <location>
        <begin position="16"/>
        <end position="318"/>
    </location>
</feature>
<evidence type="ECO:0000313" key="8">
    <source>
        <dbReference type="Proteomes" id="UP000322454"/>
    </source>
</evidence>
<dbReference type="GO" id="GO:0004314">
    <property type="term" value="F:[acyl-carrier-protein] S-malonyltransferase activity"/>
    <property type="evidence" value="ECO:0007669"/>
    <property type="project" value="UniProtKB-EC"/>
</dbReference>
<keyword evidence="1 4" id="KW-0808">Transferase</keyword>
<evidence type="ECO:0000313" key="7">
    <source>
        <dbReference type="EMBL" id="RZV40364.1"/>
    </source>
</evidence>
<dbReference type="AlphaFoldDB" id="A0A520XGR1"/>
<evidence type="ECO:0000256" key="5">
    <source>
        <dbReference type="PIRSR" id="PIRSR000446-1"/>
    </source>
</evidence>
<dbReference type="SUPFAM" id="SSF55048">
    <property type="entry name" value="Probable ACP-binding domain of malonyl-CoA ACP transacylase"/>
    <property type="match status" value="1"/>
</dbReference>
<dbReference type="SMART" id="SM00827">
    <property type="entry name" value="PKS_AT"/>
    <property type="match status" value="1"/>
</dbReference>
<dbReference type="EMBL" id="SHMQ01000001">
    <property type="protein sequence ID" value="RZV40364.1"/>
    <property type="molecule type" value="Genomic_DNA"/>
</dbReference>
<protein>
    <recommendedName>
        <fullName evidence="4">Malonyl CoA-acyl carrier protein transacylase</fullName>
        <ecNumber evidence="4">2.3.1.39</ecNumber>
    </recommendedName>
</protein>
<dbReference type="GO" id="GO:0005829">
    <property type="term" value="C:cytosol"/>
    <property type="evidence" value="ECO:0007669"/>
    <property type="project" value="TreeGrafter"/>
</dbReference>
<dbReference type="FunFam" id="3.30.70.250:FF:000001">
    <property type="entry name" value="Malonyl CoA-acyl carrier protein transacylase"/>
    <property type="match status" value="1"/>
</dbReference>
<dbReference type="InterPro" id="IPR001227">
    <property type="entry name" value="Ac_transferase_dom_sf"/>
</dbReference>
<evidence type="ECO:0000256" key="1">
    <source>
        <dbReference type="ARBA" id="ARBA00022679"/>
    </source>
</evidence>
<name>A0A520XGR1_9DELT</name>
<dbReference type="NCBIfam" id="TIGR00128">
    <property type="entry name" value="fabD"/>
    <property type="match status" value="1"/>
</dbReference>
<keyword evidence="2 4" id="KW-0012">Acyltransferase</keyword>
<evidence type="ECO:0000256" key="4">
    <source>
        <dbReference type="PIRNR" id="PIRNR000446"/>
    </source>
</evidence>
<sequence length="326" mass="35846">MEIEKSLNLNSNIAFVFPGQGSQHIGMGRDFFENFNEARHILEESSDILKQDMKDLILGGNESELNLTENTQPALLTVSIAILRVIEKEFGLKPKCVSGHSLGEYTANVSAGSIDFDYALLIVKKRGLFMQTACPVGFGKMAAVIGLDDGIIKNVIKEINTSKNEEGVFIANLNSSVQTVISGISSFIDETCALLKEKGAKKIVMIPVSAPFHTPFMAKAKENLSLFIDANRFNDAGFEIFSNATSLNYFKKDDAVKLLLEQITSPVMWKDLVINMEKISGVTKFIEIGPSNVLSGLIKRIDKNVDAVSINSVDSLKEFEKIKLEN</sequence>
<dbReference type="Proteomes" id="UP000322454">
    <property type="component" value="Unassembled WGS sequence"/>
</dbReference>
<comment type="caution">
    <text evidence="7">The sequence shown here is derived from an EMBL/GenBank/DDBJ whole genome shotgun (WGS) entry which is preliminary data.</text>
</comment>
<evidence type="ECO:0000259" key="6">
    <source>
        <dbReference type="SMART" id="SM00827"/>
    </source>
</evidence>
<gene>
    <name evidence="7" type="primary">fabD</name>
    <name evidence="7" type="ORF">EVJ48_00125</name>
</gene>
<dbReference type="InterPro" id="IPR014043">
    <property type="entry name" value="Acyl_transferase_dom"/>
</dbReference>
<evidence type="ECO:0000256" key="3">
    <source>
        <dbReference type="ARBA" id="ARBA00048462"/>
    </source>
</evidence>
<proteinExistence type="inferred from homology"/>
<comment type="similarity">
    <text evidence="4">Belongs to the fabD family.</text>
</comment>
<feature type="active site" evidence="5">
    <location>
        <position position="101"/>
    </location>
</feature>
<dbReference type="InterPro" id="IPR024925">
    <property type="entry name" value="Malonyl_CoA-ACP_transAc"/>
</dbReference>
<dbReference type="InterPro" id="IPR050858">
    <property type="entry name" value="Mal-CoA-ACP_Trans/PKS_FabD"/>
</dbReference>
<dbReference type="InterPro" id="IPR016035">
    <property type="entry name" value="Acyl_Trfase/lysoPLipase"/>
</dbReference>
<dbReference type="Pfam" id="PF00698">
    <property type="entry name" value="Acyl_transf_1"/>
    <property type="match status" value="1"/>
</dbReference>
<accession>A0A520XGR1</accession>
<dbReference type="PANTHER" id="PTHR42681:SF1">
    <property type="entry name" value="MALONYL-COA-ACYL CARRIER PROTEIN TRANSACYLASE, MITOCHONDRIAL"/>
    <property type="match status" value="1"/>
</dbReference>
<dbReference type="PIRSF" id="PIRSF000446">
    <property type="entry name" value="Mct"/>
    <property type="match status" value="1"/>
</dbReference>
<reference evidence="7 8" key="1">
    <citation type="submission" date="2019-01" db="EMBL/GenBank/DDBJ databases">
        <title>Insights into ecological role of a new deltaproteobacterial order Candidatus Sinidesulfobacterales (Sva0485) by metagenomics and metatranscriptomics.</title>
        <authorList>
            <person name="Tan S."/>
            <person name="Liu J."/>
            <person name="Fang Y."/>
            <person name="Hedlund B."/>
            <person name="Lian Z.-H."/>
            <person name="Huang L.-Y."/>
            <person name="Li J.-T."/>
            <person name="Huang L.-N."/>
            <person name="Li W.-J."/>
            <person name="Jiang H.-C."/>
            <person name="Dong H.-L."/>
            <person name="Shu W.-S."/>
        </authorList>
    </citation>
    <scope>NUCLEOTIDE SEQUENCE [LARGE SCALE GENOMIC DNA]</scope>
    <source>
        <strain evidence="7">AP4</strain>
    </source>
</reference>